<evidence type="ECO:0008006" key="5">
    <source>
        <dbReference type="Google" id="ProtNLM"/>
    </source>
</evidence>
<evidence type="ECO:0000313" key="4">
    <source>
        <dbReference type="Proteomes" id="UP000077857"/>
    </source>
</evidence>
<gene>
    <name evidence="3" type="ORF">A1507_00265</name>
</gene>
<feature type="transmembrane region" description="Helical" evidence="1">
    <location>
        <begin position="162"/>
        <end position="183"/>
    </location>
</feature>
<evidence type="ECO:0000256" key="2">
    <source>
        <dbReference type="SAM" id="SignalP"/>
    </source>
</evidence>
<evidence type="ECO:0000256" key="1">
    <source>
        <dbReference type="SAM" id="Phobius"/>
    </source>
</evidence>
<proteinExistence type="predicted"/>
<organism evidence="3 4">
    <name type="scientific">Methylomonas koyamae</name>
    <dbReference type="NCBI Taxonomy" id="702114"/>
    <lineage>
        <taxon>Bacteria</taxon>
        <taxon>Pseudomonadati</taxon>
        <taxon>Pseudomonadota</taxon>
        <taxon>Gammaproteobacteria</taxon>
        <taxon>Methylococcales</taxon>
        <taxon>Methylococcaceae</taxon>
        <taxon>Methylomonas</taxon>
    </lineage>
</organism>
<dbReference type="AlphaFoldDB" id="A0A177NMS9"/>
<evidence type="ECO:0000313" key="3">
    <source>
        <dbReference type="EMBL" id="OAI19132.1"/>
    </source>
</evidence>
<feature type="signal peptide" evidence="2">
    <location>
        <begin position="1"/>
        <end position="20"/>
    </location>
</feature>
<accession>A0A177NMS9</accession>
<comment type="caution">
    <text evidence="3">The sequence shown here is derived from an EMBL/GenBank/DDBJ whole genome shotgun (WGS) entry which is preliminary data.</text>
</comment>
<feature type="chain" id="PRO_5008069329" description="PEP-CTERM protein-sorting domain-containing protein" evidence="2">
    <location>
        <begin position="21"/>
        <end position="189"/>
    </location>
</feature>
<dbReference type="RefSeq" id="WP_064039718.1">
    <property type="nucleotide sequence ID" value="NZ_LUUJ01000052.1"/>
</dbReference>
<keyword evidence="1" id="KW-0812">Transmembrane</keyword>
<protein>
    <recommendedName>
        <fullName evidence="5">PEP-CTERM protein-sorting domain-containing protein</fullName>
    </recommendedName>
</protein>
<dbReference type="EMBL" id="LUUJ01000052">
    <property type="protein sequence ID" value="OAI19132.1"/>
    <property type="molecule type" value="Genomic_DNA"/>
</dbReference>
<dbReference type="Proteomes" id="UP000077857">
    <property type="component" value="Unassembled WGS sequence"/>
</dbReference>
<keyword evidence="1" id="KW-0472">Membrane</keyword>
<sequence length="189" mass="19957">MKKIHALLAVLTLLSTAARADLAWVDATQYDANQVDYFSFQVDAAGEVNIYTASNAPFNPLLTLWTTTASNPTAADWTKLAFNDDRATANFFETTNSKDSQLVLNLGIGSYLATITGFGNNTLGNALSSGFSGGGSFSSTFLYSLNIDSSVVSALESTNPPAAVPLPATAWMLISGLMGVLGISKRKSR</sequence>
<dbReference type="NCBIfam" id="NF038127">
    <property type="entry name" value="FDP_fam"/>
    <property type="match status" value="1"/>
</dbReference>
<keyword evidence="2" id="KW-0732">Signal</keyword>
<keyword evidence="1" id="KW-1133">Transmembrane helix</keyword>
<reference evidence="3 4" key="1">
    <citation type="submission" date="2016-03" db="EMBL/GenBank/DDBJ databases">
        <authorList>
            <person name="Ploux O."/>
        </authorList>
    </citation>
    <scope>NUCLEOTIDE SEQUENCE [LARGE SCALE GENOMIC DNA]</scope>
    <source>
        <strain evidence="3 4">R-45378</strain>
    </source>
</reference>
<name>A0A177NMS9_9GAMM</name>